<feature type="compositionally biased region" description="Polar residues" evidence="1">
    <location>
        <begin position="418"/>
        <end position="454"/>
    </location>
</feature>
<organism evidence="2 3">
    <name type="scientific">Eimeria maxima</name>
    <name type="common">Coccidian parasite</name>
    <dbReference type="NCBI Taxonomy" id="5804"/>
    <lineage>
        <taxon>Eukaryota</taxon>
        <taxon>Sar</taxon>
        <taxon>Alveolata</taxon>
        <taxon>Apicomplexa</taxon>
        <taxon>Conoidasida</taxon>
        <taxon>Coccidia</taxon>
        <taxon>Eucoccidiorida</taxon>
        <taxon>Eimeriorina</taxon>
        <taxon>Eimeriidae</taxon>
        <taxon>Eimeria</taxon>
    </lineage>
</organism>
<dbReference type="OMA" id="CGTADII"/>
<feature type="region of interest" description="Disordered" evidence="1">
    <location>
        <begin position="187"/>
        <end position="212"/>
    </location>
</feature>
<gene>
    <name evidence="2" type="ORF">EMWEY_00031240</name>
</gene>
<feature type="compositionally biased region" description="Acidic residues" evidence="1">
    <location>
        <begin position="187"/>
        <end position="198"/>
    </location>
</feature>
<dbReference type="Proteomes" id="UP000030763">
    <property type="component" value="Unassembled WGS sequence"/>
</dbReference>
<feature type="region of interest" description="Disordered" evidence="1">
    <location>
        <begin position="81"/>
        <end position="163"/>
    </location>
</feature>
<reference evidence="2" key="1">
    <citation type="submission" date="2013-10" db="EMBL/GenBank/DDBJ databases">
        <title>Genomic analysis of the causative agents of coccidiosis in chickens.</title>
        <authorList>
            <person name="Reid A.J."/>
            <person name="Blake D."/>
            <person name="Billington K."/>
            <person name="Browne H."/>
            <person name="Dunn M."/>
            <person name="Hung S."/>
            <person name="Kawahara F."/>
            <person name="Miranda-Saavedra D."/>
            <person name="Mourier T."/>
            <person name="Nagra H."/>
            <person name="Otto T.D."/>
            <person name="Rawlings N."/>
            <person name="Sanchez A."/>
            <person name="Sanders M."/>
            <person name="Subramaniam C."/>
            <person name="Tay Y."/>
            <person name="Dear P."/>
            <person name="Doerig C."/>
            <person name="Gruber A."/>
            <person name="Parkinson J."/>
            <person name="Shirley M."/>
            <person name="Wan K.L."/>
            <person name="Berriman M."/>
            <person name="Tomley F."/>
            <person name="Pain A."/>
        </authorList>
    </citation>
    <scope>NUCLEOTIDE SEQUENCE [LARGE SCALE GENOMIC DNA]</scope>
    <source>
        <strain evidence="2">Weybridge</strain>
    </source>
</reference>
<protein>
    <submittedName>
        <fullName evidence="2">Uncharacterized protein</fullName>
    </submittedName>
</protein>
<dbReference type="EMBL" id="HG721865">
    <property type="protein sequence ID" value="CDJ60507.1"/>
    <property type="molecule type" value="Genomic_DNA"/>
</dbReference>
<dbReference type="VEuPathDB" id="ToxoDB:EMWEY_00031240"/>
<feature type="compositionally biased region" description="Basic and acidic residues" evidence="1">
    <location>
        <begin position="153"/>
        <end position="162"/>
    </location>
</feature>
<dbReference type="AlphaFoldDB" id="U6M8H3"/>
<keyword evidence="3" id="KW-1185">Reference proteome</keyword>
<feature type="compositionally biased region" description="Basic and acidic residues" evidence="1">
    <location>
        <begin position="494"/>
        <end position="514"/>
    </location>
</feature>
<proteinExistence type="predicted"/>
<dbReference type="OrthoDB" id="348128at2759"/>
<name>U6M8H3_EIMMA</name>
<accession>U6M8H3</accession>
<feature type="compositionally biased region" description="Polar residues" evidence="1">
    <location>
        <begin position="481"/>
        <end position="492"/>
    </location>
</feature>
<sequence>MKQGIMEPVLDVDKGPSRVSRLRMMLIPALTHPKNAEITVAAEPPIAFVGPKVFICRRRTDGTTPPTGPLKAIQTVFRKLKTKQRKGAENTNHHQQQELTASNVPTPQTETQSYTTEPPSDRLAQEQDADNSLHGTDGNSNGTKQITETTGQENEHSFDDIPHTVMPGMKNGFALPHDCPTIIEGEEWGSGDCSDPEEATPQPHRCTQATSSSHALAEDVGASATLESTPTHMQTPTIDGSVLQSGAAMKDKQHRCPGRKADWSWQAVLSAPFKASKKQLAYLNHPFMDCTCEALHREPDCAQHLQPAATQQPDEAVNAPSKESSLIGQSNDTSGEAEQNRAAGERLHNPSGTPPQLQGRRQREGESNSGGSSSVIAGFMEKVVSVLEGSAAILSSCGTADIIDESQLVVSNARMATRSRQGSPSSRNSKTTVYQSNGSAPSLQMQEKQQSNVDSEVKCSPSAQFVPVQPTPNEDEETRNHSCSPGEDNTGTDVKGEYKNSEKDEKIKGQEPPKKSAQSEVPAASEKTFPCVDKAESKSVSCLTDEQEANIDLSSHFPIHDAFSTEVQLPKVPSSIVKQPTMFPKAAVMRFSGSYITACTAEGARVHIQHFESNKAHIVNIARCTTTFAGLDKARHALNKTTWDQQASGEIQAHSVVLNACLDAATKNMQTSPCKSAARIHNEELIENKATNSPLRSLIMISEKKEHGQLHPPLPKVENFTEEN</sequence>
<feature type="compositionally biased region" description="Polar residues" evidence="1">
    <location>
        <begin position="97"/>
        <end position="118"/>
    </location>
</feature>
<feature type="region of interest" description="Disordered" evidence="1">
    <location>
        <begin position="305"/>
        <end position="374"/>
    </location>
</feature>
<feature type="compositionally biased region" description="Polar residues" evidence="1">
    <location>
        <begin position="133"/>
        <end position="152"/>
    </location>
</feature>
<evidence type="ECO:0000313" key="2">
    <source>
        <dbReference type="EMBL" id="CDJ60507.1"/>
    </source>
</evidence>
<dbReference type="RefSeq" id="XP_013337157.1">
    <property type="nucleotide sequence ID" value="XM_013481703.1"/>
</dbReference>
<evidence type="ECO:0000256" key="1">
    <source>
        <dbReference type="SAM" id="MobiDB-lite"/>
    </source>
</evidence>
<feature type="compositionally biased region" description="Polar residues" evidence="1">
    <location>
        <begin position="321"/>
        <end position="337"/>
    </location>
</feature>
<feature type="compositionally biased region" description="Basic and acidic residues" evidence="1">
    <location>
        <begin position="86"/>
        <end position="96"/>
    </location>
</feature>
<feature type="region of interest" description="Disordered" evidence="1">
    <location>
        <begin position="414"/>
        <end position="528"/>
    </location>
</feature>
<evidence type="ECO:0000313" key="3">
    <source>
        <dbReference type="Proteomes" id="UP000030763"/>
    </source>
</evidence>
<dbReference type="GeneID" id="25337110"/>
<reference evidence="2" key="2">
    <citation type="submission" date="2013-10" db="EMBL/GenBank/DDBJ databases">
        <authorList>
            <person name="Aslett M."/>
        </authorList>
    </citation>
    <scope>NUCLEOTIDE SEQUENCE [LARGE SCALE GENOMIC DNA]</scope>
    <source>
        <strain evidence="2">Weybridge</strain>
    </source>
</reference>